<sequence>MATAIRGAIATTLKSQTLIRSGSGSLSAGSSVCSMWPPSIRRSSYLLLFAVFPCPRLSGSVSFTCGRDRWKNVSPLVEGFLVTNVVSTSYTLEGLGIAKNLIMASRPMCD</sequence>
<organism evidence="1 2">
    <name type="scientific">Daedalea quercina L-15889</name>
    <dbReference type="NCBI Taxonomy" id="1314783"/>
    <lineage>
        <taxon>Eukaryota</taxon>
        <taxon>Fungi</taxon>
        <taxon>Dikarya</taxon>
        <taxon>Basidiomycota</taxon>
        <taxon>Agaricomycotina</taxon>
        <taxon>Agaricomycetes</taxon>
        <taxon>Polyporales</taxon>
        <taxon>Fomitopsis</taxon>
    </lineage>
</organism>
<evidence type="ECO:0000313" key="1">
    <source>
        <dbReference type="EMBL" id="KZT73777.1"/>
    </source>
</evidence>
<proteinExistence type="predicted"/>
<accession>A0A165TQ66</accession>
<reference evidence="1 2" key="1">
    <citation type="journal article" date="2016" name="Mol. Biol. Evol.">
        <title>Comparative Genomics of Early-Diverging Mushroom-Forming Fungi Provides Insights into the Origins of Lignocellulose Decay Capabilities.</title>
        <authorList>
            <person name="Nagy L.G."/>
            <person name="Riley R."/>
            <person name="Tritt A."/>
            <person name="Adam C."/>
            <person name="Daum C."/>
            <person name="Floudas D."/>
            <person name="Sun H."/>
            <person name="Yadav J.S."/>
            <person name="Pangilinan J."/>
            <person name="Larsson K.H."/>
            <person name="Matsuura K."/>
            <person name="Barry K."/>
            <person name="Labutti K."/>
            <person name="Kuo R."/>
            <person name="Ohm R.A."/>
            <person name="Bhattacharya S.S."/>
            <person name="Shirouzu T."/>
            <person name="Yoshinaga Y."/>
            <person name="Martin F.M."/>
            <person name="Grigoriev I.V."/>
            <person name="Hibbett D.S."/>
        </authorList>
    </citation>
    <scope>NUCLEOTIDE SEQUENCE [LARGE SCALE GENOMIC DNA]</scope>
    <source>
        <strain evidence="1 2">L-15889</strain>
    </source>
</reference>
<dbReference type="Proteomes" id="UP000076727">
    <property type="component" value="Unassembled WGS sequence"/>
</dbReference>
<protein>
    <submittedName>
        <fullName evidence="1">Uncharacterized protein</fullName>
    </submittedName>
</protein>
<name>A0A165TQ66_9APHY</name>
<evidence type="ECO:0000313" key="2">
    <source>
        <dbReference type="Proteomes" id="UP000076727"/>
    </source>
</evidence>
<gene>
    <name evidence="1" type="ORF">DAEQUDRAFT_353979</name>
</gene>
<dbReference type="AlphaFoldDB" id="A0A165TQ66"/>
<keyword evidence="2" id="KW-1185">Reference proteome</keyword>
<dbReference type="EMBL" id="KV429035">
    <property type="protein sequence ID" value="KZT73777.1"/>
    <property type="molecule type" value="Genomic_DNA"/>
</dbReference>